<keyword evidence="4" id="KW-1185">Reference proteome</keyword>
<dbReference type="EMBL" id="MTSM01000004">
    <property type="protein sequence ID" value="OPX56385.1"/>
    <property type="molecule type" value="Genomic_DNA"/>
</dbReference>
<sequence>MTTHELNARNLLCPLPVIRTQNKINSLDAGDHLVVYCTDPGALHDIPAWCRVHGHTLVSTTEISDEIVIEIEVVKS</sequence>
<accession>A0A1T4LUW6</accession>
<name>A0A1T4LUW6_9GAMM</name>
<evidence type="ECO:0000313" key="4">
    <source>
        <dbReference type="Proteomes" id="UP000191418"/>
    </source>
</evidence>
<reference evidence="3 4" key="1">
    <citation type="submission" date="2017-01" db="EMBL/GenBank/DDBJ databases">
        <title>Genome Sequencing of a Marine Spirillum, Oceanospirillum multiglobuliferum ATCC 33336, from Japan.</title>
        <authorList>
            <person name="Carney J.G."/>
            <person name="Trachtenberg A.M."/>
            <person name="Rheaume B.A."/>
            <person name="Linnane J.D."/>
            <person name="Pitts N.L."/>
            <person name="Mykles D.L."/>
            <person name="Maclea K.S."/>
        </authorList>
    </citation>
    <scope>NUCLEOTIDE SEQUENCE [LARGE SCALE GENOMIC DNA]</scope>
    <source>
        <strain evidence="3 4">ATCC 33336</strain>
    </source>
</reference>
<dbReference type="STRING" id="64969.SAMN02745127_00538"/>
<proteinExistence type="inferred from homology"/>
<dbReference type="OrthoDB" id="9797352at2"/>
<dbReference type="CDD" id="cd00291">
    <property type="entry name" value="SirA_YedF_YeeD"/>
    <property type="match status" value="1"/>
</dbReference>
<organism evidence="3 4">
    <name type="scientific">Oceanospirillum multiglobuliferum</name>
    <dbReference type="NCBI Taxonomy" id="64969"/>
    <lineage>
        <taxon>Bacteria</taxon>
        <taxon>Pseudomonadati</taxon>
        <taxon>Pseudomonadota</taxon>
        <taxon>Gammaproteobacteria</taxon>
        <taxon>Oceanospirillales</taxon>
        <taxon>Oceanospirillaceae</taxon>
        <taxon>Oceanospirillum</taxon>
    </lineage>
</organism>
<comment type="caution">
    <text evidence="3">The sequence shown here is derived from an EMBL/GenBank/DDBJ whole genome shotgun (WGS) entry which is preliminary data.</text>
</comment>
<gene>
    <name evidence="3" type="ORF">BTE48_05145</name>
</gene>
<evidence type="ECO:0000256" key="1">
    <source>
        <dbReference type="ARBA" id="ARBA00008984"/>
    </source>
</evidence>
<dbReference type="Gene3D" id="3.30.110.40">
    <property type="entry name" value="TusA-like domain"/>
    <property type="match status" value="1"/>
</dbReference>
<dbReference type="AlphaFoldDB" id="A0A1T4LUW6"/>
<feature type="domain" description="UPF0033" evidence="2">
    <location>
        <begin position="4"/>
        <end position="72"/>
    </location>
</feature>
<protein>
    <submittedName>
        <fullName evidence="3">SirA family protein</fullName>
    </submittedName>
</protein>
<dbReference type="SUPFAM" id="SSF64307">
    <property type="entry name" value="SirA-like"/>
    <property type="match status" value="1"/>
</dbReference>
<dbReference type="PANTHER" id="PTHR33279">
    <property type="entry name" value="SULFUR CARRIER PROTEIN YEDF-RELATED"/>
    <property type="match status" value="1"/>
</dbReference>
<dbReference type="RefSeq" id="WP_078744361.1">
    <property type="nucleotide sequence ID" value="NZ_FUXG01000003.1"/>
</dbReference>
<evidence type="ECO:0000313" key="3">
    <source>
        <dbReference type="EMBL" id="OPX56385.1"/>
    </source>
</evidence>
<comment type="similarity">
    <text evidence="1">Belongs to the sulfur carrier protein TusA family.</text>
</comment>
<dbReference type="Proteomes" id="UP000191418">
    <property type="component" value="Unassembled WGS sequence"/>
</dbReference>
<dbReference type="InterPro" id="IPR001455">
    <property type="entry name" value="TusA-like"/>
</dbReference>
<dbReference type="PANTHER" id="PTHR33279:SF6">
    <property type="entry name" value="SULFUR CARRIER PROTEIN YEDF-RELATED"/>
    <property type="match status" value="1"/>
</dbReference>
<evidence type="ECO:0000259" key="2">
    <source>
        <dbReference type="Pfam" id="PF01206"/>
    </source>
</evidence>
<dbReference type="InterPro" id="IPR036868">
    <property type="entry name" value="TusA-like_sf"/>
</dbReference>
<dbReference type="Pfam" id="PF01206">
    <property type="entry name" value="TusA"/>
    <property type="match status" value="1"/>
</dbReference>